<accession>X0Y8B0</accession>
<dbReference type="EMBL" id="BARS01054839">
    <property type="protein sequence ID" value="GAG52005.1"/>
    <property type="molecule type" value="Genomic_DNA"/>
</dbReference>
<protein>
    <submittedName>
        <fullName evidence="1">Uncharacterized protein</fullName>
    </submittedName>
</protein>
<dbReference type="AlphaFoldDB" id="X0Y8B0"/>
<organism evidence="1">
    <name type="scientific">marine sediment metagenome</name>
    <dbReference type="NCBI Taxonomy" id="412755"/>
    <lineage>
        <taxon>unclassified sequences</taxon>
        <taxon>metagenomes</taxon>
        <taxon>ecological metagenomes</taxon>
    </lineage>
</organism>
<gene>
    <name evidence="1" type="ORF">S01H1_81093</name>
</gene>
<evidence type="ECO:0000313" key="1">
    <source>
        <dbReference type="EMBL" id="GAG52005.1"/>
    </source>
</evidence>
<name>X0Y8B0_9ZZZZ</name>
<proteinExistence type="predicted"/>
<feature type="non-terminal residue" evidence="1">
    <location>
        <position position="1"/>
    </location>
</feature>
<reference evidence="1" key="1">
    <citation type="journal article" date="2014" name="Front. Microbiol.">
        <title>High frequency of phylogenetically diverse reductive dehalogenase-homologous genes in deep subseafloor sedimentary metagenomes.</title>
        <authorList>
            <person name="Kawai M."/>
            <person name="Futagami T."/>
            <person name="Toyoda A."/>
            <person name="Takaki Y."/>
            <person name="Nishi S."/>
            <person name="Hori S."/>
            <person name="Arai W."/>
            <person name="Tsubouchi T."/>
            <person name="Morono Y."/>
            <person name="Uchiyama I."/>
            <person name="Ito T."/>
            <person name="Fujiyama A."/>
            <person name="Inagaki F."/>
            <person name="Takami H."/>
        </authorList>
    </citation>
    <scope>NUCLEOTIDE SEQUENCE</scope>
    <source>
        <strain evidence="1">Expedition CK06-06</strain>
    </source>
</reference>
<sequence>VVTSVVYPNAGNSDIFTGLNKGNNTTHNGGEARGYFITDDGGNGDEETRVRSNTSNSSILSTTAIKTSRVFTYILLGGAIVEVMDTSGTTPPTPVPGGASTLTVGGDAVGLNDTTPIYQGDGLRCYFGAGDRTTATLTRLLVQRFE</sequence>
<comment type="caution">
    <text evidence="1">The sequence shown here is derived from an EMBL/GenBank/DDBJ whole genome shotgun (WGS) entry which is preliminary data.</text>
</comment>